<feature type="domain" description="Reverse transcriptase zinc-binding" evidence="2">
    <location>
        <begin position="3"/>
        <end position="39"/>
    </location>
</feature>
<evidence type="ECO:0008006" key="5">
    <source>
        <dbReference type="Google" id="ProtNLM"/>
    </source>
</evidence>
<dbReference type="AlphaFoldDB" id="A0A7N2M071"/>
<name>A0A7N2M071_QUELO</name>
<dbReference type="EMBL" id="LRBV02000006">
    <property type="status" value="NOT_ANNOTATED_CDS"/>
    <property type="molecule type" value="Genomic_DNA"/>
</dbReference>
<evidence type="ECO:0000259" key="1">
    <source>
        <dbReference type="Pfam" id="PF13456"/>
    </source>
</evidence>
<evidence type="ECO:0000313" key="4">
    <source>
        <dbReference type="Proteomes" id="UP000594261"/>
    </source>
</evidence>
<dbReference type="PANTHER" id="PTHR47074">
    <property type="entry name" value="BNAC02G40300D PROTEIN"/>
    <property type="match status" value="1"/>
</dbReference>
<accession>A0A7N2M071</accession>
<dbReference type="InterPro" id="IPR026960">
    <property type="entry name" value="RVT-Znf"/>
</dbReference>
<dbReference type="InterPro" id="IPR036397">
    <property type="entry name" value="RNaseH_sf"/>
</dbReference>
<dbReference type="PANTHER" id="PTHR47074:SF11">
    <property type="entry name" value="REVERSE TRANSCRIPTASE-LIKE PROTEIN"/>
    <property type="match status" value="1"/>
</dbReference>
<sequence length="160" mass="17705">MLNLRKRGVTTDGICPICGQEAESICHALFRCNIAKEVWSWWKECPIKICAENQDFYDIALGLLYAGTTRDLEIMVVTAWAICWKKPPMGVYKINMDGATSERGRKSSIGVIIRDFKGEAAAGLCRLLPGNFSVLKTENLAVEAGILLAKDLGLQQIIIE</sequence>
<protein>
    <recommendedName>
        <fullName evidence="5">RNase H type-1 domain-containing protein</fullName>
    </recommendedName>
</protein>
<reference evidence="3 4" key="1">
    <citation type="journal article" date="2016" name="G3 (Bethesda)">
        <title>First Draft Assembly and Annotation of the Genome of a California Endemic Oak Quercus lobata Nee (Fagaceae).</title>
        <authorList>
            <person name="Sork V.L."/>
            <person name="Fitz-Gibbon S.T."/>
            <person name="Puiu D."/>
            <person name="Crepeau M."/>
            <person name="Gugger P.F."/>
            <person name="Sherman R."/>
            <person name="Stevens K."/>
            <person name="Langley C.H."/>
            <person name="Pellegrini M."/>
            <person name="Salzberg S.L."/>
        </authorList>
    </citation>
    <scope>NUCLEOTIDE SEQUENCE [LARGE SCALE GENOMIC DNA]</scope>
    <source>
        <strain evidence="3 4">cv. SW786</strain>
    </source>
</reference>
<evidence type="ECO:0000259" key="2">
    <source>
        <dbReference type="Pfam" id="PF13966"/>
    </source>
</evidence>
<dbReference type="Pfam" id="PF13456">
    <property type="entry name" value="RVT_3"/>
    <property type="match status" value="1"/>
</dbReference>
<feature type="domain" description="RNase H type-1" evidence="1">
    <location>
        <begin position="95"/>
        <end position="160"/>
    </location>
</feature>
<dbReference type="Pfam" id="PF13966">
    <property type="entry name" value="zf-RVT"/>
    <property type="match status" value="1"/>
</dbReference>
<reference evidence="3" key="2">
    <citation type="submission" date="2021-01" db="UniProtKB">
        <authorList>
            <consortium name="EnsemblPlants"/>
        </authorList>
    </citation>
    <scope>IDENTIFICATION</scope>
</reference>
<proteinExistence type="predicted"/>
<dbReference type="Gramene" id="QL06p037858:mrna">
    <property type="protein sequence ID" value="QL06p037858:mrna"/>
    <property type="gene ID" value="QL06p037858"/>
</dbReference>
<dbReference type="InterPro" id="IPR052929">
    <property type="entry name" value="RNase_H-like_EbsB-rel"/>
</dbReference>
<dbReference type="Gene3D" id="3.30.420.10">
    <property type="entry name" value="Ribonuclease H-like superfamily/Ribonuclease H"/>
    <property type="match status" value="1"/>
</dbReference>
<dbReference type="GO" id="GO:0003676">
    <property type="term" value="F:nucleic acid binding"/>
    <property type="evidence" value="ECO:0007669"/>
    <property type="project" value="InterPro"/>
</dbReference>
<dbReference type="GO" id="GO:0004523">
    <property type="term" value="F:RNA-DNA hybrid ribonuclease activity"/>
    <property type="evidence" value="ECO:0007669"/>
    <property type="project" value="InterPro"/>
</dbReference>
<keyword evidence="4" id="KW-1185">Reference proteome</keyword>
<dbReference type="InParanoid" id="A0A7N2M071"/>
<dbReference type="EnsemblPlants" id="QL06p037858:mrna">
    <property type="protein sequence ID" value="QL06p037858:mrna"/>
    <property type="gene ID" value="QL06p037858"/>
</dbReference>
<dbReference type="Proteomes" id="UP000594261">
    <property type="component" value="Chromosome 6"/>
</dbReference>
<organism evidence="3 4">
    <name type="scientific">Quercus lobata</name>
    <name type="common">Valley oak</name>
    <dbReference type="NCBI Taxonomy" id="97700"/>
    <lineage>
        <taxon>Eukaryota</taxon>
        <taxon>Viridiplantae</taxon>
        <taxon>Streptophyta</taxon>
        <taxon>Embryophyta</taxon>
        <taxon>Tracheophyta</taxon>
        <taxon>Spermatophyta</taxon>
        <taxon>Magnoliopsida</taxon>
        <taxon>eudicotyledons</taxon>
        <taxon>Gunneridae</taxon>
        <taxon>Pentapetalae</taxon>
        <taxon>rosids</taxon>
        <taxon>fabids</taxon>
        <taxon>Fagales</taxon>
        <taxon>Fagaceae</taxon>
        <taxon>Quercus</taxon>
    </lineage>
</organism>
<evidence type="ECO:0000313" key="3">
    <source>
        <dbReference type="EnsemblPlants" id="QL06p037858:mrna"/>
    </source>
</evidence>
<dbReference type="InterPro" id="IPR002156">
    <property type="entry name" value="RNaseH_domain"/>
</dbReference>